<dbReference type="SUPFAM" id="SSF48150">
    <property type="entry name" value="DNA-glycosylase"/>
    <property type="match status" value="1"/>
</dbReference>
<dbReference type="Pfam" id="PF00730">
    <property type="entry name" value="HhH-GPD"/>
    <property type="match status" value="1"/>
</dbReference>
<dbReference type="GO" id="GO:0006307">
    <property type="term" value="P:DNA alkylation repair"/>
    <property type="evidence" value="ECO:0007669"/>
    <property type="project" value="TreeGrafter"/>
</dbReference>
<dbReference type="GO" id="GO:0008725">
    <property type="term" value="F:DNA-3-methyladenine glycosylase activity"/>
    <property type="evidence" value="ECO:0007669"/>
    <property type="project" value="TreeGrafter"/>
</dbReference>
<dbReference type="Gene3D" id="1.10.340.30">
    <property type="entry name" value="Hypothetical protein, domain 2"/>
    <property type="match status" value="1"/>
</dbReference>
<dbReference type="InterPro" id="IPR011257">
    <property type="entry name" value="DNA_glycosylase"/>
</dbReference>
<reference evidence="6" key="1">
    <citation type="submission" date="2020-08" db="EMBL/GenBank/DDBJ databases">
        <authorList>
            <person name="Cejkova D."/>
            <person name="Kubasova T."/>
            <person name="Jahodarova E."/>
            <person name="Rychlik I."/>
        </authorList>
    </citation>
    <scope>NUCLEOTIDE SEQUENCE</scope>
    <source>
        <strain evidence="6">An836</strain>
    </source>
</reference>
<dbReference type="GO" id="GO:0005737">
    <property type="term" value="C:cytoplasm"/>
    <property type="evidence" value="ECO:0007669"/>
    <property type="project" value="TreeGrafter"/>
</dbReference>
<keyword evidence="4" id="KW-0234">DNA repair</keyword>
<evidence type="ECO:0000256" key="4">
    <source>
        <dbReference type="ARBA" id="ARBA00023204"/>
    </source>
</evidence>
<reference evidence="6" key="2">
    <citation type="journal article" date="2021" name="Sci. Rep.">
        <title>The distribution of antibiotic resistance genes in chicken gut microbiota commensals.</title>
        <authorList>
            <person name="Juricova H."/>
            <person name="Matiasovicova J."/>
            <person name="Kubasova T."/>
            <person name="Cejkova D."/>
            <person name="Rychlik I."/>
        </authorList>
    </citation>
    <scope>NUCLEOTIDE SEQUENCE</scope>
    <source>
        <strain evidence="6">An836</strain>
    </source>
</reference>
<keyword evidence="3" id="KW-0227">DNA damage</keyword>
<evidence type="ECO:0000259" key="5">
    <source>
        <dbReference type="SMART" id="SM00478"/>
    </source>
</evidence>
<dbReference type="EMBL" id="JACLYU010000024">
    <property type="protein sequence ID" value="MBM6700336.1"/>
    <property type="molecule type" value="Genomic_DNA"/>
</dbReference>
<evidence type="ECO:0000313" key="7">
    <source>
        <dbReference type="Proteomes" id="UP000718821"/>
    </source>
</evidence>
<dbReference type="CDD" id="cd00056">
    <property type="entry name" value="ENDO3c"/>
    <property type="match status" value="1"/>
</dbReference>
<evidence type="ECO:0000313" key="6">
    <source>
        <dbReference type="EMBL" id="MBM6700336.1"/>
    </source>
</evidence>
<dbReference type="GO" id="GO:0032993">
    <property type="term" value="C:protein-DNA complex"/>
    <property type="evidence" value="ECO:0007669"/>
    <property type="project" value="TreeGrafter"/>
</dbReference>
<name>A0A938WYP3_9BIFI</name>
<dbReference type="Proteomes" id="UP000718821">
    <property type="component" value="Unassembled WGS sequence"/>
</dbReference>
<sequence>MTVAGPETDVRRFAADGTRIFAYGTRETDYLAERDPRLGEVIAAVGHVERPVDPDLCSSVIHQIIGQQISTKALATIWARTQAALGEVTPGSLLAAGEERLQSFGMSHRKAQYITAFARKVDSGQFDLEALRHMDDAEATAALCTLDGVGVWTAEMILLFCMERPNVLSFGDLAIQRGLHMVHHHRRITPALHRRYLRRYTPYASVASLYLWEVAGGAIPGLKDLAPKR</sequence>
<feature type="domain" description="HhH-GPD" evidence="5">
    <location>
        <begin position="65"/>
        <end position="219"/>
    </location>
</feature>
<gene>
    <name evidence="6" type="ORF">H7U32_08540</name>
</gene>
<organism evidence="6 7">
    <name type="scientific">Bifidobacterium pullorum subsp. saeculare</name>
    <dbReference type="NCBI Taxonomy" id="78257"/>
    <lineage>
        <taxon>Bacteria</taxon>
        <taxon>Bacillati</taxon>
        <taxon>Actinomycetota</taxon>
        <taxon>Actinomycetes</taxon>
        <taxon>Bifidobacteriales</taxon>
        <taxon>Bifidobacteriaceae</taxon>
        <taxon>Bifidobacterium</taxon>
    </lineage>
</organism>
<comment type="caution">
    <text evidence="6">The sequence shown here is derived from an EMBL/GenBank/DDBJ whole genome shotgun (WGS) entry which is preliminary data.</text>
</comment>
<evidence type="ECO:0000256" key="2">
    <source>
        <dbReference type="ARBA" id="ARBA00012000"/>
    </source>
</evidence>
<keyword evidence="7" id="KW-1185">Reference proteome</keyword>
<dbReference type="EC" id="3.2.2.21" evidence="2"/>
<proteinExistence type="predicted"/>
<dbReference type="GO" id="GO:0043916">
    <property type="term" value="F:DNA-7-methylguanine glycosylase activity"/>
    <property type="evidence" value="ECO:0007669"/>
    <property type="project" value="TreeGrafter"/>
</dbReference>
<dbReference type="SMART" id="SM00478">
    <property type="entry name" value="ENDO3c"/>
    <property type="match status" value="1"/>
</dbReference>
<dbReference type="InterPro" id="IPR051912">
    <property type="entry name" value="Alkylbase_DNA_Glycosylase/TA"/>
</dbReference>
<dbReference type="GO" id="GO:0006285">
    <property type="term" value="P:base-excision repair, AP site formation"/>
    <property type="evidence" value="ECO:0007669"/>
    <property type="project" value="TreeGrafter"/>
</dbReference>
<protein>
    <recommendedName>
        <fullName evidence="2">DNA-3-methyladenine glycosylase II</fullName>
        <ecNumber evidence="2">3.2.2.21</ecNumber>
    </recommendedName>
</protein>
<dbReference type="AlphaFoldDB" id="A0A938WYP3"/>
<evidence type="ECO:0000256" key="1">
    <source>
        <dbReference type="ARBA" id="ARBA00000086"/>
    </source>
</evidence>
<dbReference type="Gene3D" id="1.10.1670.40">
    <property type="match status" value="1"/>
</dbReference>
<dbReference type="GO" id="GO:0032131">
    <property type="term" value="F:alkylated DNA binding"/>
    <property type="evidence" value="ECO:0007669"/>
    <property type="project" value="TreeGrafter"/>
</dbReference>
<dbReference type="InterPro" id="IPR003265">
    <property type="entry name" value="HhH-GPD_domain"/>
</dbReference>
<dbReference type="PANTHER" id="PTHR43003:SF5">
    <property type="entry name" value="DNA-3-METHYLADENINE GLYCOSYLASE"/>
    <property type="match status" value="1"/>
</dbReference>
<evidence type="ECO:0000256" key="3">
    <source>
        <dbReference type="ARBA" id="ARBA00022763"/>
    </source>
</evidence>
<dbReference type="PANTHER" id="PTHR43003">
    <property type="entry name" value="DNA-3-METHYLADENINE GLYCOSYLASE"/>
    <property type="match status" value="1"/>
</dbReference>
<accession>A0A938WYP3</accession>
<comment type="catalytic activity">
    <reaction evidence="1">
        <text>Hydrolysis of alkylated DNA, releasing 3-methyladenine, 3-methylguanine, 7-methylguanine and 7-methyladenine.</text>
        <dbReference type="EC" id="3.2.2.21"/>
    </reaction>
</comment>